<comment type="caution">
    <text evidence="2">The sequence shown here is derived from an EMBL/GenBank/DDBJ whole genome shotgun (WGS) entry which is preliminary data.</text>
</comment>
<dbReference type="GO" id="GO:0003950">
    <property type="term" value="F:NAD+ poly-ADP-ribosyltransferase activity"/>
    <property type="evidence" value="ECO:0007669"/>
    <property type="project" value="InterPro"/>
</dbReference>
<name>A0A3M7RFL5_BRAPC</name>
<dbReference type="EMBL" id="REGN01003508">
    <property type="protein sequence ID" value="RNA22239.1"/>
    <property type="molecule type" value="Genomic_DNA"/>
</dbReference>
<proteinExistence type="predicted"/>
<dbReference type="AlphaFoldDB" id="A0A3M7RFL5"/>
<evidence type="ECO:0000313" key="2">
    <source>
        <dbReference type="EMBL" id="RNA22239.1"/>
    </source>
</evidence>
<dbReference type="Pfam" id="PF00644">
    <property type="entry name" value="PARP"/>
    <property type="match status" value="1"/>
</dbReference>
<dbReference type="SUPFAM" id="SSF56399">
    <property type="entry name" value="ADP-ribosylation"/>
    <property type="match status" value="1"/>
</dbReference>
<dbReference type="Gene3D" id="3.90.228.10">
    <property type="match status" value="1"/>
</dbReference>
<gene>
    <name evidence="2" type="ORF">BpHYR1_020433</name>
</gene>
<feature type="domain" description="PARP catalytic" evidence="1">
    <location>
        <begin position="138"/>
        <end position="198"/>
    </location>
</feature>
<dbReference type="Proteomes" id="UP000276133">
    <property type="component" value="Unassembled WGS sequence"/>
</dbReference>
<sequence>MVVFEELINNITNNINSSIETNSGSPVIFTALCIKETGSTRRELRRLYSQMVSPNGLTPQIEDLINYTSNRNEIIDIFKQFNPKFNRIYGKTFLEKEPEIEQFKETAFKKPLIYSGHPYYCPNGWRRYSLLIDNFKFNKDWPVAYHGTASKNLINILHEGLRPSEQKKGKHCAVFGDGFYFSPSIEYAEIKKSKTKGFYIQTVLQCRVKPETFKIRRETLLSDKSKQIDPNFKNSELEWLIPKDYITLLNISKSLNNSSKNDERFFIISGIMARLTKEDPKDLKMNFKNRYQIFDVLKYFSQINAITR</sequence>
<organism evidence="2 3">
    <name type="scientific">Brachionus plicatilis</name>
    <name type="common">Marine rotifer</name>
    <name type="synonym">Brachionus muelleri</name>
    <dbReference type="NCBI Taxonomy" id="10195"/>
    <lineage>
        <taxon>Eukaryota</taxon>
        <taxon>Metazoa</taxon>
        <taxon>Spiralia</taxon>
        <taxon>Gnathifera</taxon>
        <taxon>Rotifera</taxon>
        <taxon>Eurotatoria</taxon>
        <taxon>Monogononta</taxon>
        <taxon>Pseudotrocha</taxon>
        <taxon>Ploima</taxon>
        <taxon>Brachionidae</taxon>
        <taxon>Brachionus</taxon>
    </lineage>
</organism>
<protein>
    <recommendedName>
        <fullName evidence="1">PARP catalytic domain-containing protein</fullName>
    </recommendedName>
</protein>
<evidence type="ECO:0000313" key="3">
    <source>
        <dbReference type="Proteomes" id="UP000276133"/>
    </source>
</evidence>
<reference evidence="2 3" key="1">
    <citation type="journal article" date="2018" name="Sci. Rep.">
        <title>Genomic signatures of local adaptation to the degree of environmental predictability in rotifers.</title>
        <authorList>
            <person name="Franch-Gras L."/>
            <person name="Hahn C."/>
            <person name="Garcia-Roger E.M."/>
            <person name="Carmona M.J."/>
            <person name="Serra M."/>
            <person name="Gomez A."/>
        </authorList>
    </citation>
    <scope>NUCLEOTIDE SEQUENCE [LARGE SCALE GENOMIC DNA]</scope>
    <source>
        <strain evidence="2">HYR1</strain>
    </source>
</reference>
<dbReference type="OrthoDB" id="49113at2759"/>
<dbReference type="InterPro" id="IPR012317">
    <property type="entry name" value="Poly(ADP-ribose)pol_cat_dom"/>
</dbReference>
<dbReference type="PANTHER" id="PTHR36649:SF29">
    <property type="entry name" value="PARP CATALYTIC DOMAIN-CONTAINING PROTEIN-RELATED"/>
    <property type="match status" value="1"/>
</dbReference>
<accession>A0A3M7RFL5</accession>
<keyword evidence="3" id="KW-1185">Reference proteome</keyword>
<evidence type="ECO:0000259" key="1">
    <source>
        <dbReference type="Pfam" id="PF00644"/>
    </source>
</evidence>
<dbReference type="PANTHER" id="PTHR36649">
    <property type="entry name" value="UBIQUITIN-LIKE DOMAIN-CONTAINING PROTEIN"/>
    <property type="match status" value="1"/>
</dbReference>